<evidence type="ECO:0000256" key="10">
    <source>
        <dbReference type="SAM" id="MobiDB-lite"/>
    </source>
</evidence>
<dbReference type="RefSeq" id="WP_166313971.1">
    <property type="nucleotide sequence ID" value="NZ_WOTH01000009.1"/>
</dbReference>
<evidence type="ECO:0000256" key="6">
    <source>
        <dbReference type="ARBA" id="ARBA00022989"/>
    </source>
</evidence>
<dbReference type="HAMAP" id="MF_00911">
    <property type="entry name" value="FtsQ_subfam"/>
    <property type="match status" value="1"/>
</dbReference>
<dbReference type="InterPro" id="IPR005548">
    <property type="entry name" value="Cell_div_FtsQ/DivIB_C"/>
</dbReference>
<dbReference type="Proteomes" id="UP000597459">
    <property type="component" value="Unassembled WGS sequence"/>
</dbReference>
<dbReference type="InterPro" id="IPR026579">
    <property type="entry name" value="FtsQ"/>
</dbReference>
<feature type="compositionally biased region" description="Basic and acidic residues" evidence="10">
    <location>
        <begin position="9"/>
        <end position="24"/>
    </location>
</feature>
<evidence type="ECO:0000256" key="3">
    <source>
        <dbReference type="ARBA" id="ARBA00022519"/>
    </source>
</evidence>
<evidence type="ECO:0000259" key="11">
    <source>
        <dbReference type="PROSITE" id="PS51779"/>
    </source>
</evidence>
<feature type="region of interest" description="Disordered" evidence="10">
    <location>
        <begin position="281"/>
        <end position="345"/>
    </location>
</feature>
<evidence type="ECO:0000256" key="2">
    <source>
        <dbReference type="ARBA" id="ARBA00022475"/>
    </source>
</evidence>
<dbReference type="Gene3D" id="3.10.20.310">
    <property type="entry name" value="membrane protein fhac"/>
    <property type="match status" value="1"/>
</dbReference>
<feature type="compositionally biased region" description="Basic and acidic residues" evidence="10">
    <location>
        <begin position="324"/>
        <end position="338"/>
    </location>
</feature>
<dbReference type="GO" id="GO:0032153">
    <property type="term" value="C:cell division site"/>
    <property type="evidence" value="ECO:0007669"/>
    <property type="project" value="UniProtKB-UniRule"/>
</dbReference>
<dbReference type="InterPro" id="IPR045335">
    <property type="entry name" value="FtsQ_C_sf"/>
</dbReference>
<evidence type="ECO:0000256" key="8">
    <source>
        <dbReference type="ARBA" id="ARBA00023306"/>
    </source>
</evidence>
<dbReference type="GO" id="GO:0090529">
    <property type="term" value="P:cell septum assembly"/>
    <property type="evidence" value="ECO:0007669"/>
    <property type="project" value="InterPro"/>
</dbReference>
<feature type="domain" description="POTRA" evidence="11">
    <location>
        <begin position="81"/>
        <end position="149"/>
    </location>
</feature>
<evidence type="ECO:0000256" key="9">
    <source>
        <dbReference type="HAMAP-Rule" id="MF_00911"/>
    </source>
</evidence>
<dbReference type="EMBL" id="WOTH01000009">
    <property type="protein sequence ID" value="NHO53596.1"/>
    <property type="molecule type" value="Genomic_DNA"/>
</dbReference>
<feature type="region of interest" description="Disordered" evidence="10">
    <location>
        <begin position="1"/>
        <end position="24"/>
    </location>
</feature>
<feature type="transmembrane region" description="Helical" evidence="9">
    <location>
        <begin position="40"/>
        <end position="59"/>
    </location>
</feature>
<evidence type="ECO:0000313" key="12">
    <source>
        <dbReference type="EMBL" id="NHO53596.1"/>
    </source>
</evidence>
<name>A0A967B7Q1_9PROT</name>
<organism evidence="12 13">
    <name type="scientific">Acetobacter estunensis</name>
    <dbReference type="NCBI Taxonomy" id="104097"/>
    <lineage>
        <taxon>Bacteria</taxon>
        <taxon>Pseudomonadati</taxon>
        <taxon>Pseudomonadota</taxon>
        <taxon>Alphaproteobacteria</taxon>
        <taxon>Acetobacterales</taxon>
        <taxon>Acetobacteraceae</taxon>
        <taxon>Acetobacter</taxon>
    </lineage>
</organism>
<dbReference type="PANTHER" id="PTHR35851">
    <property type="entry name" value="CELL DIVISION PROTEIN FTSQ"/>
    <property type="match status" value="1"/>
</dbReference>
<gene>
    <name evidence="9" type="primary">ftsQ</name>
    <name evidence="12" type="ORF">GOB87_06410</name>
</gene>
<keyword evidence="8 9" id="KW-0131">Cell cycle</keyword>
<dbReference type="GO" id="GO:0005886">
    <property type="term" value="C:plasma membrane"/>
    <property type="evidence" value="ECO:0007669"/>
    <property type="project" value="UniProtKB-SubCell"/>
</dbReference>
<keyword evidence="13" id="KW-1185">Reference proteome</keyword>
<evidence type="ECO:0000256" key="4">
    <source>
        <dbReference type="ARBA" id="ARBA00022618"/>
    </source>
</evidence>
<dbReference type="Gene3D" id="3.40.50.11690">
    <property type="entry name" value="Cell division protein FtsQ/DivIB"/>
    <property type="match status" value="1"/>
</dbReference>
<keyword evidence="7 9" id="KW-0472">Membrane</keyword>
<keyword evidence="2 9" id="KW-1003">Cell membrane</keyword>
<keyword evidence="4 9" id="KW-0132">Cell division</keyword>
<comment type="function">
    <text evidence="9">Essential cell division protein.</text>
</comment>
<dbReference type="PROSITE" id="PS51779">
    <property type="entry name" value="POTRA"/>
    <property type="match status" value="1"/>
</dbReference>
<keyword evidence="3 9" id="KW-0997">Cell inner membrane</keyword>
<dbReference type="PANTHER" id="PTHR35851:SF1">
    <property type="entry name" value="CELL DIVISION PROTEIN FTSQ"/>
    <property type="match status" value="1"/>
</dbReference>
<keyword evidence="6 9" id="KW-1133">Transmembrane helix</keyword>
<dbReference type="AlphaFoldDB" id="A0A967B7Q1"/>
<reference evidence="12" key="1">
    <citation type="submission" date="2019-11" db="EMBL/GenBank/DDBJ databases">
        <title>Description of new Acetobacter species.</title>
        <authorList>
            <person name="Cleenwerck I."/>
            <person name="Sombolestani A.S."/>
        </authorList>
    </citation>
    <scope>NUCLEOTIDE SEQUENCE</scope>
    <source>
        <strain evidence="12">LMG 1626</strain>
    </source>
</reference>
<evidence type="ECO:0000256" key="5">
    <source>
        <dbReference type="ARBA" id="ARBA00022692"/>
    </source>
</evidence>
<evidence type="ECO:0000313" key="13">
    <source>
        <dbReference type="Proteomes" id="UP000597459"/>
    </source>
</evidence>
<comment type="caution">
    <text evidence="12">The sequence shown here is derived from an EMBL/GenBank/DDBJ whole genome shotgun (WGS) entry which is preliminary data.</text>
</comment>
<comment type="subcellular location">
    <subcellularLocation>
        <location evidence="9">Cell inner membrane</location>
        <topology evidence="9">Single-pass type II membrane protein</topology>
    </subcellularLocation>
    <subcellularLocation>
        <location evidence="1">Membrane</location>
    </subcellularLocation>
    <text evidence="9">Localizes to the division septum.</text>
</comment>
<dbReference type="InterPro" id="IPR013685">
    <property type="entry name" value="POTRA_FtsQ_type"/>
</dbReference>
<sequence length="345" mass="37834">MSRRHHPHDSRDTEGGNRFRHTSRADRPSRLGLFLRRHKHGVRMVVSCAVLAGVGWGFLSFHGTQKVLAPLTTRIVASLPLKVTDIRIKGQNLTNPVTIHEALGIAVGDPMLGFDVKAARARLDALPFVEHASVERHLSGLIVVRLEERPPFAVWQHKGQFILIDRDGNPVPDKGMTGKDALAFMKLPLVVGDGADRAAAEFLDALAKAPDVKERMTAATLVGERRWSLMLRDGTTVYLPEAAEVQALDRLEMLQKRFALLDRPVEIIDLRLPDRLTIRERPAPASDLPSADGQAGTGGSATPDEALRSGQAENKGNAAAPRPKPSDPARKKDDHVERMDEELPA</sequence>
<dbReference type="Pfam" id="PF03799">
    <property type="entry name" value="FtsQ_DivIB_C"/>
    <property type="match status" value="1"/>
</dbReference>
<proteinExistence type="inferred from homology"/>
<evidence type="ECO:0000256" key="7">
    <source>
        <dbReference type="ARBA" id="ARBA00023136"/>
    </source>
</evidence>
<dbReference type="GO" id="GO:0043093">
    <property type="term" value="P:FtsZ-dependent cytokinesis"/>
    <property type="evidence" value="ECO:0007669"/>
    <property type="project" value="UniProtKB-UniRule"/>
</dbReference>
<evidence type="ECO:0000256" key="1">
    <source>
        <dbReference type="ARBA" id="ARBA00004370"/>
    </source>
</evidence>
<protein>
    <recommendedName>
        <fullName evidence="9">Cell division protein FtsQ</fullName>
    </recommendedName>
</protein>
<dbReference type="Pfam" id="PF08478">
    <property type="entry name" value="POTRA_1"/>
    <property type="match status" value="1"/>
</dbReference>
<keyword evidence="5 9" id="KW-0812">Transmembrane</keyword>
<accession>A0A967B7Q1</accession>
<dbReference type="InterPro" id="IPR034746">
    <property type="entry name" value="POTRA"/>
</dbReference>
<comment type="similarity">
    <text evidence="9">Belongs to the FtsQ/DivIB family. FtsQ subfamily.</text>
</comment>